<evidence type="ECO:0000256" key="1">
    <source>
        <dbReference type="SAM" id="MobiDB-lite"/>
    </source>
</evidence>
<evidence type="ECO:0000313" key="3">
    <source>
        <dbReference type="EMBL" id="TFL05556.1"/>
    </source>
</evidence>
<dbReference type="InterPro" id="IPR008972">
    <property type="entry name" value="Cupredoxin"/>
</dbReference>
<proteinExistence type="predicted"/>
<dbReference type="SUPFAM" id="SSF49503">
    <property type="entry name" value="Cupredoxins"/>
    <property type="match status" value="1"/>
</dbReference>
<accession>A0A5C3QU18</accession>
<dbReference type="PANTHER" id="PTHR34883:SF15">
    <property type="entry name" value="EXTRACELLULAR SERINE-RICH PROTEIN"/>
    <property type="match status" value="1"/>
</dbReference>
<keyword evidence="2" id="KW-0732">Signal</keyword>
<reference evidence="3 4" key="1">
    <citation type="journal article" date="2019" name="Nat. Ecol. Evol.">
        <title>Megaphylogeny resolves global patterns of mushroom evolution.</title>
        <authorList>
            <person name="Varga T."/>
            <person name="Krizsan K."/>
            <person name="Foldi C."/>
            <person name="Dima B."/>
            <person name="Sanchez-Garcia M."/>
            <person name="Sanchez-Ramirez S."/>
            <person name="Szollosi G.J."/>
            <person name="Szarkandi J.G."/>
            <person name="Papp V."/>
            <person name="Albert L."/>
            <person name="Andreopoulos W."/>
            <person name="Angelini C."/>
            <person name="Antonin V."/>
            <person name="Barry K.W."/>
            <person name="Bougher N.L."/>
            <person name="Buchanan P."/>
            <person name="Buyck B."/>
            <person name="Bense V."/>
            <person name="Catcheside P."/>
            <person name="Chovatia M."/>
            <person name="Cooper J."/>
            <person name="Damon W."/>
            <person name="Desjardin D."/>
            <person name="Finy P."/>
            <person name="Geml J."/>
            <person name="Haridas S."/>
            <person name="Hughes K."/>
            <person name="Justo A."/>
            <person name="Karasinski D."/>
            <person name="Kautmanova I."/>
            <person name="Kiss B."/>
            <person name="Kocsube S."/>
            <person name="Kotiranta H."/>
            <person name="LaButti K.M."/>
            <person name="Lechner B.E."/>
            <person name="Liimatainen K."/>
            <person name="Lipzen A."/>
            <person name="Lukacs Z."/>
            <person name="Mihaltcheva S."/>
            <person name="Morgado L.N."/>
            <person name="Niskanen T."/>
            <person name="Noordeloos M.E."/>
            <person name="Ohm R.A."/>
            <person name="Ortiz-Santana B."/>
            <person name="Ovrebo C."/>
            <person name="Racz N."/>
            <person name="Riley R."/>
            <person name="Savchenko A."/>
            <person name="Shiryaev A."/>
            <person name="Soop K."/>
            <person name="Spirin V."/>
            <person name="Szebenyi C."/>
            <person name="Tomsovsky M."/>
            <person name="Tulloss R.E."/>
            <person name="Uehling J."/>
            <person name="Grigoriev I.V."/>
            <person name="Vagvolgyi C."/>
            <person name="Papp T."/>
            <person name="Martin F.M."/>
            <person name="Miettinen O."/>
            <person name="Hibbett D.S."/>
            <person name="Nagy L.G."/>
        </authorList>
    </citation>
    <scope>NUCLEOTIDE SEQUENCE [LARGE SCALE GENOMIC DNA]</scope>
    <source>
        <strain evidence="3 4">CBS 309.79</strain>
    </source>
</reference>
<dbReference type="PANTHER" id="PTHR34883">
    <property type="entry name" value="SERINE-RICH PROTEIN, PUTATIVE-RELATED-RELATED"/>
    <property type="match status" value="1"/>
</dbReference>
<feature type="region of interest" description="Disordered" evidence="1">
    <location>
        <begin position="171"/>
        <end position="211"/>
    </location>
</feature>
<dbReference type="InterPro" id="IPR052953">
    <property type="entry name" value="Ser-rich/MCO-related"/>
</dbReference>
<keyword evidence="4" id="KW-1185">Reference proteome</keyword>
<dbReference type="AlphaFoldDB" id="A0A5C3QU18"/>
<gene>
    <name evidence="3" type="ORF">BDV98DRAFT_653308</name>
</gene>
<dbReference type="EMBL" id="ML178816">
    <property type="protein sequence ID" value="TFL05556.1"/>
    <property type="molecule type" value="Genomic_DNA"/>
</dbReference>
<organism evidence="3 4">
    <name type="scientific">Pterulicium gracile</name>
    <dbReference type="NCBI Taxonomy" id="1884261"/>
    <lineage>
        <taxon>Eukaryota</taxon>
        <taxon>Fungi</taxon>
        <taxon>Dikarya</taxon>
        <taxon>Basidiomycota</taxon>
        <taxon>Agaricomycotina</taxon>
        <taxon>Agaricomycetes</taxon>
        <taxon>Agaricomycetidae</taxon>
        <taxon>Agaricales</taxon>
        <taxon>Pleurotineae</taxon>
        <taxon>Pterulaceae</taxon>
        <taxon>Pterulicium</taxon>
    </lineage>
</organism>
<sequence>MYSTLVLGLSTVAGLVAAQNIVEVTVGGNAPDNLFVFDPPSIEAQVGDVVRFTFSGTPGNHTITQSTFAEPCNAMAGGFDSGWVFVPPDNEAPPATWNLTITSIERPIWFYCKQLAPSPHCSGGMAGAINAPDTGNTFETYLANARGFQGTPGQNIGGLVGNGASASAIPGPVEDGRYVGTPTATSPASASSGGPGTSNTAPPPGESVDSDGAASALGFSGMAAFACAVLALL</sequence>
<dbReference type="STRING" id="1884261.A0A5C3QU18"/>
<evidence type="ECO:0000256" key="2">
    <source>
        <dbReference type="SAM" id="SignalP"/>
    </source>
</evidence>
<dbReference type="Gene3D" id="2.60.40.420">
    <property type="entry name" value="Cupredoxins - blue copper proteins"/>
    <property type="match status" value="1"/>
</dbReference>
<dbReference type="Proteomes" id="UP000305067">
    <property type="component" value="Unassembled WGS sequence"/>
</dbReference>
<dbReference type="OrthoDB" id="2331100at2759"/>
<name>A0A5C3QU18_9AGAR</name>
<feature type="signal peptide" evidence="2">
    <location>
        <begin position="1"/>
        <end position="18"/>
    </location>
</feature>
<feature type="compositionally biased region" description="Low complexity" evidence="1">
    <location>
        <begin position="180"/>
        <end position="200"/>
    </location>
</feature>
<feature type="chain" id="PRO_5022982897" evidence="2">
    <location>
        <begin position="19"/>
        <end position="233"/>
    </location>
</feature>
<evidence type="ECO:0000313" key="4">
    <source>
        <dbReference type="Proteomes" id="UP000305067"/>
    </source>
</evidence>
<dbReference type="CDD" id="cd00920">
    <property type="entry name" value="Cupredoxin"/>
    <property type="match status" value="1"/>
</dbReference>
<protein>
    <submittedName>
        <fullName evidence="3">Cupredoxin</fullName>
    </submittedName>
</protein>